<sequence>MDRGKRRHSGNRMQCDKRDKGGVGDTKAAPQPLLLLGGFLPCIGPSLPAC</sequence>
<evidence type="ECO:0000313" key="2">
    <source>
        <dbReference type="EMBL" id="MPC89392.1"/>
    </source>
</evidence>
<dbReference type="Proteomes" id="UP000324222">
    <property type="component" value="Unassembled WGS sequence"/>
</dbReference>
<organism evidence="2 3">
    <name type="scientific">Portunus trituberculatus</name>
    <name type="common">Swimming crab</name>
    <name type="synonym">Neptunus trituberculatus</name>
    <dbReference type="NCBI Taxonomy" id="210409"/>
    <lineage>
        <taxon>Eukaryota</taxon>
        <taxon>Metazoa</taxon>
        <taxon>Ecdysozoa</taxon>
        <taxon>Arthropoda</taxon>
        <taxon>Crustacea</taxon>
        <taxon>Multicrustacea</taxon>
        <taxon>Malacostraca</taxon>
        <taxon>Eumalacostraca</taxon>
        <taxon>Eucarida</taxon>
        <taxon>Decapoda</taxon>
        <taxon>Pleocyemata</taxon>
        <taxon>Brachyura</taxon>
        <taxon>Eubrachyura</taxon>
        <taxon>Portunoidea</taxon>
        <taxon>Portunidae</taxon>
        <taxon>Portuninae</taxon>
        <taxon>Portunus</taxon>
    </lineage>
</organism>
<dbReference type="EMBL" id="VSRR010080905">
    <property type="protein sequence ID" value="MPC89392.1"/>
    <property type="molecule type" value="Genomic_DNA"/>
</dbReference>
<feature type="compositionally biased region" description="Basic residues" evidence="1">
    <location>
        <begin position="1"/>
        <end position="10"/>
    </location>
</feature>
<comment type="caution">
    <text evidence="2">The sequence shown here is derived from an EMBL/GenBank/DDBJ whole genome shotgun (WGS) entry which is preliminary data.</text>
</comment>
<protein>
    <submittedName>
        <fullName evidence="2">Uncharacterized protein</fullName>
    </submittedName>
</protein>
<dbReference type="AlphaFoldDB" id="A0A5B7IZP1"/>
<proteinExistence type="predicted"/>
<keyword evidence="3" id="KW-1185">Reference proteome</keyword>
<evidence type="ECO:0000256" key="1">
    <source>
        <dbReference type="SAM" id="MobiDB-lite"/>
    </source>
</evidence>
<feature type="region of interest" description="Disordered" evidence="1">
    <location>
        <begin position="1"/>
        <end position="28"/>
    </location>
</feature>
<gene>
    <name evidence="2" type="ORF">E2C01_084337</name>
</gene>
<evidence type="ECO:0000313" key="3">
    <source>
        <dbReference type="Proteomes" id="UP000324222"/>
    </source>
</evidence>
<name>A0A5B7IZP1_PORTR</name>
<reference evidence="2 3" key="1">
    <citation type="submission" date="2019-05" db="EMBL/GenBank/DDBJ databases">
        <title>Another draft genome of Portunus trituberculatus and its Hox gene families provides insights of decapod evolution.</title>
        <authorList>
            <person name="Jeong J.-H."/>
            <person name="Song I."/>
            <person name="Kim S."/>
            <person name="Choi T."/>
            <person name="Kim D."/>
            <person name="Ryu S."/>
            <person name="Kim W."/>
        </authorList>
    </citation>
    <scope>NUCLEOTIDE SEQUENCE [LARGE SCALE GENOMIC DNA]</scope>
    <source>
        <tissue evidence="2">Muscle</tissue>
    </source>
</reference>
<accession>A0A5B7IZP1</accession>